<comment type="caution">
    <text evidence="2">The sequence shown here is derived from an EMBL/GenBank/DDBJ whole genome shotgun (WGS) entry which is preliminary data.</text>
</comment>
<dbReference type="EMBL" id="PDEQ01000009">
    <property type="protein sequence ID" value="PEN11446.1"/>
    <property type="molecule type" value="Genomic_DNA"/>
</dbReference>
<dbReference type="Proteomes" id="UP000220102">
    <property type="component" value="Unassembled WGS sequence"/>
</dbReference>
<accession>A0A2A8CUL3</accession>
<reference evidence="2 3" key="1">
    <citation type="submission" date="2017-10" db="EMBL/GenBank/DDBJ databases">
        <title>Draft genome of Longibacter Salinarum.</title>
        <authorList>
            <person name="Goh K.M."/>
            <person name="Shamsir M.S."/>
            <person name="Lim S.W."/>
        </authorList>
    </citation>
    <scope>NUCLEOTIDE SEQUENCE [LARGE SCALE GENOMIC DNA]</scope>
    <source>
        <strain evidence="2 3">KCTC 52045</strain>
    </source>
</reference>
<dbReference type="AlphaFoldDB" id="A0A2A8CUL3"/>
<evidence type="ECO:0000313" key="3">
    <source>
        <dbReference type="Proteomes" id="UP000220102"/>
    </source>
</evidence>
<evidence type="ECO:0000256" key="1">
    <source>
        <dbReference type="SAM" id="MobiDB-lite"/>
    </source>
</evidence>
<protein>
    <submittedName>
        <fullName evidence="2">Uncharacterized protein</fullName>
    </submittedName>
</protein>
<name>A0A2A8CUL3_9BACT</name>
<feature type="compositionally biased region" description="Gly residues" evidence="1">
    <location>
        <begin position="120"/>
        <end position="129"/>
    </location>
</feature>
<gene>
    <name evidence="2" type="ORF">CRI94_15535</name>
</gene>
<feature type="region of interest" description="Disordered" evidence="1">
    <location>
        <begin position="111"/>
        <end position="138"/>
    </location>
</feature>
<proteinExistence type="predicted"/>
<sequence>MTEAVQTYHEEHVFSRVLLRASTVLLLFGPLLVGANVPCYGQAVQKQSAVSASNGSSQATAGSVHGSARTSSNGAVLVDVADPVLPCVAVPAPRWMDYAVTLTATQRTHGIFADDHSGGSSPGGSSSGGGPPPAIVVPPPSDLLLPDGDRGSVLFLSSAQMSLSTQRTVVLRL</sequence>
<evidence type="ECO:0000313" key="2">
    <source>
        <dbReference type="EMBL" id="PEN11446.1"/>
    </source>
</evidence>
<keyword evidence="3" id="KW-1185">Reference proteome</keyword>
<dbReference type="RefSeq" id="WP_098078013.1">
    <property type="nucleotide sequence ID" value="NZ_PDEQ01000009.1"/>
</dbReference>
<organism evidence="2 3">
    <name type="scientific">Longibacter salinarum</name>
    <dbReference type="NCBI Taxonomy" id="1850348"/>
    <lineage>
        <taxon>Bacteria</taxon>
        <taxon>Pseudomonadati</taxon>
        <taxon>Rhodothermota</taxon>
        <taxon>Rhodothermia</taxon>
        <taxon>Rhodothermales</taxon>
        <taxon>Salisaetaceae</taxon>
        <taxon>Longibacter</taxon>
    </lineage>
</organism>